<comment type="function">
    <text evidence="1">Required for efficient ubiquinone (coenzyme Q) biosynthesis. UbiK is probably an accessory factor of Ubi enzymes and facilitates ubiquinone biosynthesis by acting as an assembly factor, a targeting factor, or both.</text>
</comment>
<keyword evidence="1" id="KW-0831">Ubiquinone biosynthesis</keyword>
<organism evidence="2 3">
    <name type="scientific">Thiocapsa roseopersicina</name>
    <dbReference type="NCBI Taxonomy" id="1058"/>
    <lineage>
        <taxon>Bacteria</taxon>
        <taxon>Pseudomonadati</taxon>
        <taxon>Pseudomonadota</taxon>
        <taxon>Gammaproteobacteria</taxon>
        <taxon>Chromatiales</taxon>
        <taxon>Chromatiaceae</taxon>
        <taxon>Thiocapsa</taxon>
    </lineage>
</organism>
<name>A0A1H2UCJ8_THIRO</name>
<evidence type="ECO:0000313" key="3">
    <source>
        <dbReference type="Proteomes" id="UP000198816"/>
    </source>
</evidence>
<protein>
    <recommendedName>
        <fullName evidence="1">Ubiquinone biosynthesis accessory factor UbiK</fullName>
    </recommendedName>
</protein>
<proteinExistence type="inferred from homology"/>
<dbReference type="Proteomes" id="UP000198816">
    <property type="component" value="Unassembled WGS sequence"/>
</dbReference>
<keyword evidence="3" id="KW-1185">Reference proteome</keyword>
<evidence type="ECO:0000313" key="2">
    <source>
        <dbReference type="EMBL" id="SDW53845.1"/>
    </source>
</evidence>
<gene>
    <name evidence="1" type="primary">ubiK</name>
    <name evidence="2" type="ORF">SAMN05421783_10557</name>
</gene>
<dbReference type="STRING" id="1058.SAMN05421783_10557"/>
<dbReference type="Pfam" id="PF04380">
    <property type="entry name" value="BMFP"/>
    <property type="match status" value="1"/>
</dbReference>
<comment type="similarity">
    <text evidence="1">Belongs to the UbiK family.</text>
</comment>
<accession>A0A1H2UCJ8</accession>
<dbReference type="PANTHER" id="PTHR38040">
    <property type="entry name" value="UBIQUINONE BIOSYNTHESIS ACCESSORY FACTOR UBIK"/>
    <property type="match status" value="1"/>
</dbReference>
<dbReference type="UniPathway" id="UPA00232"/>
<dbReference type="PANTHER" id="PTHR38040:SF1">
    <property type="entry name" value="UBIQUINONE BIOSYNTHESIS ACCESSORY FACTOR UBIK"/>
    <property type="match status" value="1"/>
</dbReference>
<sequence>MLDPKQLDDLAQRLASAMPKGIQMLQEDIGRNLRASLESGLDKLDLVTREEFDVQSAVLARSREKLAVLEARIAELERALAPGRPGAD</sequence>
<dbReference type="InterPro" id="IPR007475">
    <property type="entry name" value="UbiK"/>
</dbReference>
<dbReference type="OrthoDB" id="5297354at2"/>
<comment type="subcellular location">
    <subcellularLocation>
        <location evidence="1">Cytoplasm</location>
    </subcellularLocation>
</comment>
<comment type="pathway">
    <text evidence="1">Cofactor biosynthesis; ubiquinone biosynthesis.</text>
</comment>
<dbReference type="AlphaFoldDB" id="A0A1H2UCJ8"/>
<dbReference type="GO" id="GO:0005829">
    <property type="term" value="C:cytosol"/>
    <property type="evidence" value="ECO:0007669"/>
    <property type="project" value="TreeGrafter"/>
</dbReference>
<dbReference type="RefSeq" id="WP_093029603.1">
    <property type="nucleotide sequence ID" value="NZ_FNNZ01000005.1"/>
</dbReference>
<evidence type="ECO:0000256" key="1">
    <source>
        <dbReference type="HAMAP-Rule" id="MF_02216"/>
    </source>
</evidence>
<dbReference type="HAMAP" id="MF_02216">
    <property type="entry name" value="UbiK"/>
    <property type="match status" value="1"/>
</dbReference>
<reference evidence="3" key="1">
    <citation type="submission" date="2016-10" db="EMBL/GenBank/DDBJ databases">
        <authorList>
            <person name="Varghese N."/>
            <person name="Submissions S."/>
        </authorList>
    </citation>
    <scope>NUCLEOTIDE SEQUENCE [LARGE SCALE GENOMIC DNA]</scope>
    <source>
        <strain evidence="3">DSM 217</strain>
    </source>
</reference>
<dbReference type="EMBL" id="FNNZ01000005">
    <property type="protein sequence ID" value="SDW53845.1"/>
    <property type="molecule type" value="Genomic_DNA"/>
</dbReference>
<keyword evidence="1" id="KW-0963">Cytoplasm</keyword>
<dbReference type="NCBIfam" id="NF047835">
    <property type="entry name" value="UbiqAccUbiK"/>
    <property type="match status" value="1"/>
</dbReference>
<dbReference type="GO" id="GO:0006744">
    <property type="term" value="P:ubiquinone biosynthetic process"/>
    <property type="evidence" value="ECO:0007669"/>
    <property type="project" value="UniProtKB-UniRule"/>
</dbReference>